<protein>
    <submittedName>
        <fullName evidence="1">Uncharacterized protein</fullName>
    </submittedName>
</protein>
<comment type="caution">
    <text evidence="1">The sequence shown here is derived from an EMBL/GenBank/DDBJ whole genome shotgun (WGS) entry which is preliminary data.</text>
</comment>
<name>A0A136LZB6_9BACT</name>
<dbReference type="AlphaFoldDB" id="A0A136LZB6"/>
<organism evidence="1 2">
    <name type="scientific">candidate division WS6 bacterium OLB20</name>
    <dbReference type="NCBI Taxonomy" id="1617426"/>
    <lineage>
        <taxon>Bacteria</taxon>
        <taxon>Candidatus Dojkabacteria</taxon>
    </lineage>
</organism>
<gene>
    <name evidence="1" type="ORF">TR69_WS6001001024</name>
</gene>
<evidence type="ECO:0000313" key="2">
    <source>
        <dbReference type="Proteomes" id="UP000070457"/>
    </source>
</evidence>
<sequence>MGSFIEINDTLRINKEQGFPAMLDLSTHLSSPYPLSAVERKIFRFSAKPKIRVYKIPPVRNFLVEDIDGKWVYWGLCHILSIQHDYLNEVTAGTFSIVRLNTPEEMKQAFTLIDLVPENNYFA</sequence>
<evidence type="ECO:0000313" key="1">
    <source>
        <dbReference type="EMBL" id="KXK27000.1"/>
    </source>
</evidence>
<reference evidence="1 2" key="1">
    <citation type="submission" date="2015-02" db="EMBL/GenBank/DDBJ databases">
        <title>Improved understanding of the partial-nitritation anammox process through 23 genomes representing the majority of the microbial community.</title>
        <authorList>
            <person name="Speth D.R."/>
            <person name="In T Zandt M."/>
            <person name="Guerrero Cruz S."/>
            <person name="Jetten M.S."/>
            <person name="Dutilh B.E."/>
        </authorList>
    </citation>
    <scope>NUCLEOTIDE SEQUENCE [LARGE SCALE GENOMIC DNA]</scope>
    <source>
        <strain evidence="1">OLB20</strain>
    </source>
</reference>
<dbReference type="EMBL" id="JYNZ01000003">
    <property type="protein sequence ID" value="KXK27000.1"/>
    <property type="molecule type" value="Genomic_DNA"/>
</dbReference>
<dbReference type="Proteomes" id="UP000070457">
    <property type="component" value="Unassembled WGS sequence"/>
</dbReference>
<proteinExistence type="predicted"/>
<accession>A0A136LZB6</accession>